<dbReference type="Proteomes" id="UP001501822">
    <property type="component" value="Unassembled WGS sequence"/>
</dbReference>
<name>A0ABP3HLI3_9ACTN</name>
<comment type="caution">
    <text evidence="2">The sequence shown here is derived from an EMBL/GenBank/DDBJ whole genome shotgun (WGS) entry which is preliminary data.</text>
</comment>
<dbReference type="EMBL" id="BAAABM010000071">
    <property type="protein sequence ID" value="GAA0371864.1"/>
    <property type="molecule type" value="Genomic_DNA"/>
</dbReference>
<feature type="domain" description="Putative regulatory protein FmdB zinc ribbon" evidence="1">
    <location>
        <begin position="9"/>
        <end position="49"/>
    </location>
</feature>
<protein>
    <submittedName>
        <fullName evidence="2">Zinc ribbon domain-containing protein</fullName>
    </submittedName>
</protein>
<keyword evidence="3" id="KW-1185">Reference proteome</keyword>
<dbReference type="Pfam" id="PF09723">
    <property type="entry name" value="Zn_ribbon_8"/>
    <property type="match status" value="1"/>
</dbReference>
<evidence type="ECO:0000259" key="1">
    <source>
        <dbReference type="SMART" id="SM00834"/>
    </source>
</evidence>
<dbReference type="NCBIfam" id="TIGR02605">
    <property type="entry name" value="CxxC_CxxC_SSSS"/>
    <property type="match status" value="1"/>
</dbReference>
<evidence type="ECO:0000313" key="3">
    <source>
        <dbReference type="Proteomes" id="UP001501822"/>
    </source>
</evidence>
<dbReference type="InterPro" id="IPR013429">
    <property type="entry name" value="Regulatory_FmdB_Zinc_ribbon"/>
</dbReference>
<accession>A0ABP3HLI3</accession>
<organism evidence="2 3">
    <name type="scientific">Actinoallomurus spadix</name>
    <dbReference type="NCBI Taxonomy" id="79912"/>
    <lineage>
        <taxon>Bacteria</taxon>
        <taxon>Bacillati</taxon>
        <taxon>Actinomycetota</taxon>
        <taxon>Actinomycetes</taxon>
        <taxon>Streptosporangiales</taxon>
        <taxon>Thermomonosporaceae</taxon>
        <taxon>Actinoallomurus</taxon>
    </lineage>
</organism>
<dbReference type="SMART" id="SM00834">
    <property type="entry name" value="CxxC_CXXC_SSSS"/>
    <property type="match status" value="1"/>
</dbReference>
<proteinExistence type="predicted"/>
<evidence type="ECO:0000313" key="2">
    <source>
        <dbReference type="EMBL" id="GAA0371864.1"/>
    </source>
</evidence>
<sequence>MTSYAVAVPRYDYRCRACGATFEVSRPMAEASAPAACPDGHDDTVKLLSTVAVTGGTTAAPPRSGGCCGGGCCG</sequence>
<gene>
    <name evidence="2" type="ORF">GCM10010151_72290</name>
</gene>
<reference evidence="3" key="1">
    <citation type="journal article" date="2019" name="Int. J. Syst. Evol. Microbiol.">
        <title>The Global Catalogue of Microorganisms (GCM) 10K type strain sequencing project: providing services to taxonomists for standard genome sequencing and annotation.</title>
        <authorList>
            <consortium name="The Broad Institute Genomics Platform"/>
            <consortium name="The Broad Institute Genome Sequencing Center for Infectious Disease"/>
            <person name="Wu L."/>
            <person name="Ma J."/>
        </authorList>
    </citation>
    <scope>NUCLEOTIDE SEQUENCE [LARGE SCALE GENOMIC DNA]</scope>
    <source>
        <strain evidence="3">JCM 3146</strain>
    </source>
</reference>